<evidence type="ECO:0000256" key="4">
    <source>
        <dbReference type="PIRNR" id="PIRNR000185"/>
    </source>
</evidence>
<evidence type="ECO:0000256" key="3">
    <source>
        <dbReference type="ARBA" id="ARBA00023002"/>
    </source>
</evidence>
<sequence>MSISAKQYVENVIEKVKKQNKGEDEFIQAVEEVLTSLTPFIEKNPQYVEANILERIVEPERVIMFKVPWEDDNGNIQVNRGYRVEFNGVIGPYKGGLRFHPTVTLGAMKFLGFEQTFKNSLTGLPIGGGKGGSDFNSTDKSDREIKRFCESFMTELYRHIGPDKDVPAGDIGVSGKEIGYLFGHYRRIKGAYENGVLTGKHLNYGGSKIRPEATGYGLTYFTQEILKDMGESFEGKTVAISGYGNVAWGTAEKMTELGAKVLTISGSKGYIYAKNGLTKEQINYMLVLRSNRDITLKDFAEKFNLEYFPGEKPWGVKVDIAAPCAIQNEILVEDAKLLISNGVKIVCEGANMPCSNEAIELFEKNGVKFGAAKAANAGGVAVSALEMSQNSMRYQWSEKEVDNKLQEIMKGIYQKSKEMSIEYGVSLAAGANIAGFKKVADTMILQGNY</sequence>
<dbReference type="SUPFAM" id="SSF51735">
    <property type="entry name" value="NAD(P)-binding Rossmann-fold domains"/>
    <property type="match status" value="1"/>
</dbReference>
<dbReference type="InterPro" id="IPR046346">
    <property type="entry name" value="Aminoacid_DH-like_N_sf"/>
</dbReference>
<dbReference type="SMART" id="SM00839">
    <property type="entry name" value="ELFV_dehydrog"/>
    <property type="match status" value="1"/>
</dbReference>
<dbReference type="AlphaFoldDB" id="A0A377GY16"/>
<dbReference type="GO" id="GO:0006537">
    <property type="term" value="P:glutamate biosynthetic process"/>
    <property type="evidence" value="ECO:0007669"/>
    <property type="project" value="TreeGrafter"/>
</dbReference>
<evidence type="ECO:0000256" key="2">
    <source>
        <dbReference type="ARBA" id="ARBA00011643"/>
    </source>
</evidence>
<dbReference type="RefSeq" id="WP_115270328.1">
    <property type="nucleotide sequence ID" value="NZ_CASFEE010000031.1"/>
</dbReference>
<feature type="binding site" evidence="6">
    <location>
        <position position="245"/>
    </location>
    <ligand>
        <name>NAD(+)</name>
        <dbReference type="ChEBI" id="CHEBI:57540"/>
    </ligand>
</feature>
<keyword evidence="11" id="KW-1185">Reference proteome</keyword>
<feature type="binding site" evidence="6">
    <location>
        <position position="118"/>
    </location>
    <ligand>
        <name>substrate</name>
    </ligand>
</feature>
<evidence type="ECO:0000256" key="5">
    <source>
        <dbReference type="PIRSR" id="PIRSR000185-1"/>
    </source>
</evidence>
<dbReference type="PANTHER" id="PTHR43571">
    <property type="entry name" value="NADP-SPECIFIC GLUTAMATE DEHYDROGENASE 1-RELATED"/>
    <property type="match status" value="1"/>
</dbReference>
<dbReference type="Pfam" id="PF00208">
    <property type="entry name" value="ELFV_dehydrog"/>
    <property type="match status" value="1"/>
</dbReference>
<dbReference type="PIRSF" id="PIRSF000185">
    <property type="entry name" value="Glu_DH"/>
    <property type="match status" value="1"/>
</dbReference>
<keyword evidence="3 4" id="KW-0560">Oxidoreductase</keyword>
<dbReference type="PRINTS" id="PR00082">
    <property type="entry name" value="GLFDHDRGNASE"/>
</dbReference>
<feature type="binding site" evidence="6">
    <location>
        <position position="169"/>
    </location>
    <ligand>
        <name>substrate</name>
    </ligand>
</feature>
<evidence type="ECO:0000256" key="6">
    <source>
        <dbReference type="PIRSR" id="PIRSR000185-2"/>
    </source>
</evidence>
<dbReference type="FunFam" id="1.10.285.10:FF:000001">
    <property type="entry name" value="Glutamate dehydrogenase"/>
    <property type="match status" value="1"/>
</dbReference>
<dbReference type="InterPro" id="IPR006095">
    <property type="entry name" value="Glu/Leu/Phe/Val/Trp_DH"/>
</dbReference>
<dbReference type="SUPFAM" id="SSF53223">
    <property type="entry name" value="Aminoacid dehydrogenase-like, N-terminal domain"/>
    <property type="match status" value="1"/>
</dbReference>
<dbReference type="FunFam" id="3.40.50.10860:FF:000002">
    <property type="entry name" value="Glutamate dehydrogenase"/>
    <property type="match status" value="1"/>
</dbReference>
<feature type="binding site" evidence="6">
    <location>
        <position position="383"/>
    </location>
    <ligand>
        <name>substrate</name>
    </ligand>
</feature>
<comment type="similarity">
    <text evidence="1 4 8">Belongs to the Glu/Leu/Phe/Val dehydrogenases family.</text>
</comment>
<dbReference type="GO" id="GO:0005829">
    <property type="term" value="C:cytosol"/>
    <property type="evidence" value="ECO:0007669"/>
    <property type="project" value="TreeGrafter"/>
</dbReference>
<evidence type="ECO:0000256" key="7">
    <source>
        <dbReference type="PIRSR" id="PIRSR000185-3"/>
    </source>
</evidence>
<reference evidence="10 11" key="1">
    <citation type="submission" date="2018-06" db="EMBL/GenBank/DDBJ databases">
        <authorList>
            <consortium name="Pathogen Informatics"/>
            <person name="Doyle S."/>
        </authorList>
    </citation>
    <scope>NUCLEOTIDE SEQUENCE [LARGE SCALE GENOMIC DNA]</scope>
    <source>
        <strain evidence="10 11">NCTC10723</strain>
    </source>
</reference>
<dbReference type="Pfam" id="PF02812">
    <property type="entry name" value="ELFV_dehydrog_N"/>
    <property type="match status" value="1"/>
</dbReference>
<dbReference type="GO" id="GO:0000166">
    <property type="term" value="F:nucleotide binding"/>
    <property type="evidence" value="ECO:0007669"/>
    <property type="project" value="UniProtKB-KW"/>
</dbReference>
<evidence type="ECO:0000256" key="8">
    <source>
        <dbReference type="RuleBase" id="RU004417"/>
    </source>
</evidence>
<feature type="binding site" evidence="6">
    <location>
        <position position="214"/>
    </location>
    <ligand>
        <name>NAD(+)</name>
        <dbReference type="ChEBI" id="CHEBI:57540"/>
    </ligand>
</feature>
<feature type="binding site" evidence="6">
    <location>
        <position position="94"/>
    </location>
    <ligand>
        <name>substrate</name>
    </ligand>
</feature>
<feature type="active site" description="Proton donor" evidence="5">
    <location>
        <position position="130"/>
    </location>
</feature>
<dbReference type="NCBIfam" id="NF006929">
    <property type="entry name" value="PRK09414.1"/>
    <property type="match status" value="1"/>
</dbReference>
<dbReference type="InterPro" id="IPR006097">
    <property type="entry name" value="Glu/Leu/Phe/Val/Trp_DH_dimer"/>
</dbReference>
<dbReference type="EMBL" id="UGGU01000003">
    <property type="protein sequence ID" value="STO31743.1"/>
    <property type="molecule type" value="Genomic_DNA"/>
</dbReference>
<dbReference type="InterPro" id="IPR006096">
    <property type="entry name" value="Glu/Leu/Phe/Val/Trp_DH_C"/>
</dbReference>
<gene>
    <name evidence="10" type="primary">gdh</name>
    <name evidence="10" type="ORF">NCTC10723_01201</name>
</gene>
<dbReference type="InterPro" id="IPR050724">
    <property type="entry name" value="Glu_Leu_Phe_Val_DH"/>
</dbReference>
<dbReference type="FunFam" id="3.40.50.720:FF:000030">
    <property type="entry name" value="Glutamate dehydrogenase"/>
    <property type="match status" value="1"/>
</dbReference>
<name>A0A377GY16_9FUSO</name>
<dbReference type="Gene3D" id="3.40.50.10860">
    <property type="entry name" value="Leucine Dehydrogenase, chain A, domain 1"/>
    <property type="match status" value="1"/>
</dbReference>
<evidence type="ECO:0000313" key="11">
    <source>
        <dbReference type="Proteomes" id="UP000255328"/>
    </source>
</evidence>
<evidence type="ECO:0000259" key="9">
    <source>
        <dbReference type="SMART" id="SM00839"/>
    </source>
</evidence>
<comment type="subunit">
    <text evidence="2">Homohexamer.</text>
</comment>
<dbReference type="PANTHER" id="PTHR43571:SF1">
    <property type="entry name" value="NADP-SPECIFIC GLUTAMATE DEHYDROGENASE 1-RELATED"/>
    <property type="match status" value="1"/>
</dbReference>
<dbReference type="Gene3D" id="1.10.285.10">
    <property type="entry name" value="Glutamate Dehydrogenase, chain A, domain 3"/>
    <property type="match status" value="2"/>
</dbReference>
<feature type="binding site" evidence="6">
    <location>
        <position position="115"/>
    </location>
    <ligand>
        <name>substrate</name>
    </ligand>
</feature>
<keyword evidence="6" id="KW-0520">NAD</keyword>
<dbReference type="InterPro" id="IPR014362">
    <property type="entry name" value="Glu_DH"/>
</dbReference>
<proteinExistence type="inferred from homology"/>
<protein>
    <recommendedName>
        <fullName evidence="4">Glutamate dehydrogenase</fullName>
    </recommendedName>
</protein>
<accession>A0A377GY16</accession>
<dbReference type="Proteomes" id="UP000255328">
    <property type="component" value="Unassembled WGS sequence"/>
</dbReference>
<dbReference type="InterPro" id="IPR036291">
    <property type="entry name" value="NAD(P)-bd_dom_sf"/>
</dbReference>
<evidence type="ECO:0000256" key="1">
    <source>
        <dbReference type="ARBA" id="ARBA00006382"/>
    </source>
</evidence>
<dbReference type="Gene3D" id="3.40.50.720">
    <property type="entry name" value="NAD(P)-binding Rossmann-like Domain"/>
    <property type="match status" value="1"/>
</dbReference>
<feature type="site" description="Important for catalysis" evidence="7">
    <location>
        <position position="170"/>
    </location>
</feature>
<keyword evidence="6" id="KW-0547">Nucleotide-binding</keyword>
<evidence type="ECO:0000313" key="10">
    <source>
        <dbReference type="EMBL" id="STO31743.1"/>
    </source>
</evidence>
<feature type="domain" description="Glutamate/phenylalanine/leucine/valine/L-tryptophan dehydrogenase C-terminal" evidence="9">
    <location>
        <begin position="207"/>
        <end position="447"/>
    </location>
</feature>
<dbReference type="GO" id="GO:0004354">
    <property type="term" value="F:glutamate dehydrogenase (NADP+) activity"/>
    <property type="evidence" value="ECO:0007669"/>
    <property type="project" value="TreeGrafter"/>
</dbReference>
<organism evidence="10 11">
    <name type="scientific">Fusobacterium necrogenes</name>
    <dbReference type="NCBI Taxonomy" id="858"/>
    <lineage>
        <taxon>Bacteria</taxon>
        <taxon>Fusobacteriati</taxon>
        <taxon>Fusobacteriota</taxon>
        <taxon>Fusobacteriia</taxon>
        <taxon>Fusobacteriales</taxon>
        <taxon>Fusobacteriaceae</taxon>
        <taxon>Fusobacterium</taxon>
    </lineage>
</organism>
<dbReference type="OrthoDB" id="9803297at2"/>